<name>A0A3S0KAM6_9GAMM</name>
<gene>
    <name evidence="2" type="primary">ablB</name>
    <name evidence="2" type="ORF">EKG39_21765</name>
</gene>
<dbReference type="CDD" id="cd04301">
    <property type="entry name" value="NAT_SF"/>
    <property type="match status" value="1"/>
</dbReference>
<dbReference type="InterPro" id="IPR000182">
    <property type="entry name" value="GNAT_dom"/>
</dbReference>
<dbReference type="SUPFAM" id="SSF55729">
    <property type="entry name" value="Acyl-CoA N-acyltransferases (Nat)"/>
    <property type="match status" value="1"/>
</dbReference>
<evidence type="ECO:0000259" key="1">
    <source>
        <dbReference type="PROSITE" id="PS51186"/>
    </source>
</evidence>
<dbReference type="Pfam" id="PF00583">
    <property type="entry name" value="Acetyltransf_1"/>
    <property type="match status" value="1"/>
</dbReference>
<dbReference type="Gene3D" id="3.40.630.30">
    <property type="match status" value="1"/>
</dbReference>
<dbReference type="InterPro" id="IPR022525">
    <property type="entry name" value="GNAT_AblB"/>
</dbReference>
<proteinExistence type="predicted"/>
<feature type="domain" description="N-acetyltransferase" evidence="1">
    <location>
        <begin position="150"/>
        <end position="296"/>
    </location>
</feature>
<dbReference type="GO" id="GO:0008080">
    <property type="term" value="F:N-acetyltransferase activity"/>
    <property type="evidence" value="ECO:0007669"/>
    <property type="project" value="InterPro"/>
</dbReference>
<dbReference type="OrthoDB" id="6289717at2"/>
<comment type="caution">
    <text evidence="2">The sequence shown here is derived from an EMBL/GenBank/DDBJ whole genome shotgun (WGS) entry which is preliminary data.</text>
</comment>
<organism evidence="2 3">
    <name type="scientific">Shewanella atlantica</name>
    <dbReference type="NCBI Taxonomy" id="271099"/>
    <lineage>
        <taxon>Bacteria</taxon>
        <taxon>Pseudomonadati</taxon>
        <taxon>Pseudomonadota</taxon>
        <taxon>Gammaproteobacteria</taxon>
        <taxon>Alteromonadales</taxon>
        <taxon>Shewanellaceae</taxon>
        <taxon>Shewanella</taxon>
    </lineage>
</organism>
<protein>
    <submittedName>
        <fullName evidence="2">Putative beta-lysine N-acetyltransferase</fullName>
    </submittedName>
</protein>
<dbReference type="NCBIfam" id="TIGR03827">
    <property type="entry name" value="GNAT_ablB"/>
    <property type="match status" value="1"/>
</dbReference>
<reference evidence="2 3" key="1">
    <citation type="submission" date="2018-12" db="EMBL/GenBank/DDBJ databases">
        <authorList>
            <person name="Yu L."/>
        </authorList>
    </citation>
    <scope>NUCLEOTIDE SEQUENCE [LARGE SCALE GENOMIC DNA]</scope>
    <source>
        <strain evidence="2 3">HAW-EB5</strain>
    </source>
</reference>
<sequence length="304" mass="33980">MSEVKCSSFDTCDLLEGASIQYGPNSSRVYLMSMKQAEPARLPAAMRQLAKAQGYGKLIAKVKQSDSKHFLNQGFTEEARLPGYYPATGQNLAVGEGEERAKDEEKAEDALLLGAYLDMDRQTDLKAAEHEKVLTLARNNLTKAAPETHWQVIPLGEEYCEEMAHLYREVFPSYPFPIQQASYLRETMSDNVSYFGIKHQGRLIALASAEQDLDNMAVEMTDFATLPEFRGQQLAAALLDKMESCMVQQGLRQAFTIARAGSVGMNRTFAKHGYHYQGRLINNTQISGQIESMNIWCKPLSPEC</sequence>
<keyword evidence="3" id="KW-1185">Reference proteome</keyword>
<accession>A0A3S0KAM6</accession>
<dbReference type="AlphaFoldDB" id="A0A3S0KAM6"/>
<dbReference type="RefSeq" id="WP_126508090.1">
    <property type="nucleotide sequence ID" value="NZ_RXNV01000021.1"/>
</dbReference>
<dbReference type="Proteomes" id="UP000282060">
    <property type="component" value="Unassembled WGS sequence"/>
</dbReference>
<dbReference type="PROSITE" id="PS51186">
    <property type="entry name" value="GNAT"/>
    <property type="match status" value="1"/>
</dbReference>
<evidence type="ECO:0000313" key="3">
    <source>
        <dbReference type="Proteomes" id="UP000282060"/>
    </source>
</evidence>
<dbReference type="InterPro" id="IPR016181">
    <property type="entry name" value="Acyl_CoA_acyltransferase"/>
</dbReference>
<dbReference type="EMBL" id="RXNV01000021">
    <property type="protein sequence ID" value="RTR26438.1"/>
    <property type="molecule type" value="Genomic_DNA"/>
</dbReference>
<keyword evidence="2" id="KW-0808">Transferase</keyword>
<evidence type="ECO:0000313" key="2">
    <source>
        <dbReference type="EMBL" id="RTR26438.1"/>
    </source>
</evidence>